<name>A0A6L2JEH4_TANCI</name>
<proteinExistence type="predicted"/>
<comment type="caution">
    <text evidence="1">The sequence shown here is derived from an EMBL/GenBank/DDBJ whole genome shotgun (WGS) entry which is preliminary data.</text>
</comment>
<reference evidence="1" key="1">
    <citation type="journal article" date="2019" name="Sci. Rep.">
        <title>Draft genome of Tanacetum cinerariifolium, the natural source of mosquito coil.</title>
        <authorList>
            <person name="Yamashiro T."/>
            <person name="Shiraishi A."/>
            <person name="Satake H."/>
            <person name="Nakayama K."/>
        </authorList>
    </citation>
    <scope>NUCLEOTIDE SEQUENCE</scope>
</reference>
<organism evidence="1">
    <name type="scientific">Tanacetum cinerariifolium</name>
    <name type="common">Dalmatian daisy</name>
    <name type="synonym">Chrysanthemum cinerariifolium</name>
    <dbReference type="NCBI Taxonomy" id="118510"/>
    <lineage>
        <taxon>Eukaryota</taxon>
        <taxon>Viridiplantae</taxon>
        <taxon>Streptophyta</taxon>
        <taxon>Embryophyta</taxon>
        <taxon>Tracheophyta</taxon>
        <taxon>Spermatophyta</taxon>
        <taxon>Magnoliopsida</taxon>
        <taxon>eudicotyledons</taxon>
        <taxon>Gunneridae</taxon>
        <taxon>Pentapetalae</taxon>
        <taxon>asterids</taxon>
        <taxon>campanulids</taxon>
        <taxon>Asterales</taxon>
        <taxon>Asteraceae</taxon>
        <taxon>Asteroideae</taxon>
        <taxon>Anthemideae</taxon>
        <taxon>Anthemidinae</taxon>
        <taxon>Tanacetum</taxon>
    </lineage>
</organism>
<evidence type="ECO:0000313" key="1">
    <source>
        <dbReference type="EMBL" id="GEU34315.1"/>
    </source>
</evidence>
<dbReference type="AlphaFoldDB" id="A0A6L2JEH4"/>
<dbReference type="EMBL" id="BKCJ010000562">
    <property type="protein sequence ID" value="GEU34315.1"/>
    <property type="molecule type" value="Genomic_DNA"/>
</dbReference>
<gene>
    <name evidence="1" type="ORF">Tci_006293</name>
</gene>
<protein>
    <submittedName>
        <fullName evidence="1">Uncharacterized protein</fullName>
    </submittedName>
</protein>
<accession>A0A6L2JEH4</accession>
<sequence>MFVMEQPITPAPAADFVANVLAKWNALYDAHNEMACLMLGMAYHVSYLIMNEVLVFGNGISACSLSAHGSEAVRIVV</sequence>